<protein>
    <submittedName>
        <fullName evidence="1">Uncharacterized protein</fullName>
    </submittedName>
</protein>
<organism evidence="1 2">
    <name type="scientific">Solanum commersonii</name>
    <name type="common">Commerson's wild potato</name>
    <name type="synonym">Commerson's nightshade</name>
    <dbReference type="NCBI Taxonomy" id="4109"/>
    <lineage>
        <taxon>Eukaryota</taxon>
        <taxon>Viridiplantae</taxon>
        <taxon>Streptophyta</taxon>
        <taxon>Embryophyta</taxon>
        <taxon>Tracheophyta</taxon>
        <taxon>Spermatophyta</taxon>
        <taxon>Magnoliopsida</taxon>
        <taxon>eudicotyledons</taxon>
        <taxon>Gunneridae</taxon>
        <taxon>Pentapetalae</taxon>
        <taxon>asterids</taxon>
        <taxon>lamiids</taxon>
        <taxon>Solanales</taxon>
        <taxon>Solanaceae</taxon>
        <taxon>Solanoideae</taxon>
        <taxon>Solaneae</taxon>
        <taxon>Solanum</taxon>
    </lineage>
</organism>
<sequence>MEDPENCVLVGPFLNFLFFVCPRGAQMATLSPRQKEQHSIHQAHMECTVMGSSGGNGSLQDCRNVGKKTGIVPPAFTVLYLLKVFQGGVREILLGGLQ</sequence>
<accession>A0A9J6A2D5</accession>
<evidence type="ECO:0000313" key="1">
    <source>
        <dbReference type="EMBL" id="KAG5618466.1"/>
    </source>
</evidence>
<comment type="caution">
    <text evidence="1">The sequence shown here is derived from an EMBL/GenBank/DDBJ whole genome shotgun (WGS) entry which is preliminary data.</text>
</comment>
<dbReference type="AlphaFoldDB" id="A0A9J6A2D5"/>
<dbReference type="EMBL" id="JACXVP010000003">
    <property type="protein sequence ID" value="KAG5618466.1"/>
    <property type="molecule type" value="Genomic_DNA"/>
</dbReference>
<keyword evidence="2" id="KW-1185">Reference proteome</keyword>
<dbReference type="Proteomes" id="UP000824120">
    <property type="component" value="Chromosome 3"/>
</dbReference>
<gene>
    <name evidence="1" type="ORF">H5410_018290</name>
</gene>
<proteinExistence type="predicted"/>
<evidence type="ECO:0000313" key="2">
    <source>
        <dbReference type="Proteomes" id="UP000824120"/>
    </source>
</evidence>
<name>A0A9J6A2D5_SOLCO</name>
<reference evidence="1 2" key="1">
    <citation type="submission" date="2020-09" db="EMBL/GenBank/DDBJ databases">
        <title>De no assembly of potato wild relative species, Solanum commersonii.</title>
        <authorList>
            <person name="Cho K."/>
        </authorList>
    </citation>
    <scope>NUCLEOTIDE SEQUENCE [LARGE SCALE GENOMIC DNA]</scope>
    <source>
        <strain evidence="1">LZ3.2</strain>
        <tissue evidence="1">Leaf</tissue>
    </source>
</reference>